<dbReference type="NCBIfam" id="NF005909">
    <property type="entry name" value="PRK07890.1"/>
    <property type="match status" value="1"/>
</dbReference>
<dbReference type="Gene3D" id="3.40.50.720">
    <property type="entry name" value="NAD(P)-binding Rossmann-like Domain"/>
    <property type="match status" value="1"/>
</dbReference>
<dbReference type="EMBL" id="VRYZ01000004">
    <property type="protein sequence ID" value="TXS91803.1"/>
    <property type="molecule type" value="Genomic_DNA"/>
</dbReference>
<comment type="similarity">
    <text evidence="1">Belongs to the short-chain dehydrogenases/reductases (SDR) family.</text>
</comment>
<dbReference type="RefSeq" id="WP_148064500.1">
    <property type="nucleotide sequence ID" value="NZ_VRYZ01000004.1"/>
</dbReference>
<accession>A0A5C8ZTH4</accession>
<dbReference type="InterPro" id="IPR002347">
    <property type="entry name" value="SDR_fam"/>
</dbReference>
<dbReference type="FunFam" id="3.40.50.720:FF:000084">
    <property type="entry name" value="Short-chain dehydrogenase reductase"/>
    <property type="match status" value="1"/>
</dbReference>
<dbReference type="PANTHER" id="PTHR43975">
    <property type="entry name" value="ZGC:101858"/>
    <property type="match status" value="1"/>
</dbReference>
<dbReference type="AlphaFoldDB" id="A0A5C8ZTH4"/>
<dbReference type="PRINTS" id="PR00080">
    <property type="entry name" value="SDRFAMILY"/>
</dbReference>
<gene>
    <name evidence="2" type="ORF">FVW59_11680</name>
</gene>
<evidence type="ECO:0000256" key="1">
    <source>
        <dbReference type="ARBA" id="ARBA00006484"/>
    </source>
</evidence>
<dbReference type="CDD" id="cd05233">
    <property type="entry name" value="SDR_c"/>
    <property type="match status" value="1"/>
</dbReference>
<dbReference type="Pfam" id="PF13561">
    <property type="entry name" value="adh_short_C2"/>
    <property type="match status" value="1"/>
</dbReference>
<evidence type="ECO:0000313" key="2">
    <source>
        <dbReference type="EMBL" id="TXS91803.1"/>
    </source>
</evidence>
<name>A0A5C8ZTH4_9GAMM</name>
<dbReference type="PANTHER" id="PTHR43975:SF2">
    <property type="entry name" value="EG:BACR7A4.14 PROTEIN-RELATED"/>
    <property type="match status" value="1"/>
</dbReference>
<dbReference type="Proteomes" id="UP000321933">
    <property type="component" value="Unassembled WGS sequence"/>
</dbReference>
<protein>
    <submittedName>
        <fullName evidence="2">SDR family oxidoreductase</fullName>
    </submittedName>
</protein>
<dbReference type="PRINTS" id="PR00081">
    <property type="entry name" value="GDHRDH"/>
</dbReference>
<comment type="caution">
    <text evidence="2">The sequence shown here is derived from an EMBL/GenBank/DDBJ whole genome shotgun (WGS) entry which is preliminary data.</text>
</comment>
<sequence>MLLKDKVVIVSGIGPGLGQHLAIHCANEGAAVVLAARTPDKLDAAEAAINALGLNTEVLKVPTDISDPDACTALVNAATERFGGVDVLLNSAYTGGKMEPVEDADLTDWRKTMDTNFFGSMQLSLAAVPSMKKRGGGAIVMVNTMVVRKAMAYNAGYGASKGALKTATAHLALELGQYGIRVNSAFMGWMWGPNVEGYVRQAAAEQGISEQQIIDGIAEHIALKRIPTDANCGKAVIMLASDYASEVTGACLDVNGGDFIP</sequence>
<proteinExistence type="inferred from homology"/>
<evidence type="ECO:0000313" key="3">
    <source>
        <dbReference type="Proteomes" id="UP000321933"/>
    </source>
</evidence>
<dbReference type="OrthoDB" id="9780084at2"/>
<organism evidence="2 3">
    <name type="scientific">Parahaliea aestuarii</name>
    <dbReference type="NCBI Taxonomy" id="1852021"/>
    <lineage>
        <taxon>Bacteria</taxon>
        <taxon>Pseudomonadati</taxon>
        <taxon>Pseudomonadota</taxon>
        <taxon>Gammaproteobacteria</taxon>
        <taxon>Cellvibrionales</taxon>
        <taxon>Halieaceae</taxon>
        <taxon>Parahaliea</taxon>
    </lineage>
</organism>
<keyword evidence="3" id="KW-1185">Reference proteome</keyword>
<reference evidence="2 3" key="1">
    <citation type="submission" date="2019-08" db="EMBL/GenBank/DDBJ databases">
        <title>Parahaliea maris sp. nov., isolated from the surface seawater.</title>
        <authorList>
            <person name="Liu Y."/>
        </authorList>
    </citation>
    <scope>NUCLEOTIDE SEQUENCE [LARGE SCALE GENOMIC DNA]</scope>
    <source>
        <strain evidence="2 3">S2-26</strain>
    </source>
</reference>
<dbReference type="SUPFAM" id="SSF51735">
    <property type="entry name" value="NAD(P)-binding Rossmann-fold domains"/>
    <property type="match status" value="1"/>
</dbReference>
<dbReference type="InterPro" id="IPR036291">
    <property type="entry name" value="NAD(P)-bd_dom_sf"/>
</dbReference>